<dbReference type="Proteomes" id="UP000055024">
    <property type="component" value="Unassembled WGS sequence"/>
</dbReference>
<accession>A0A0V1HPN3</accession>
<dbReference type="EMBL" id="JYDP01000040">
    <property type="protein sequence ID" value="KRZ12473.1"/>
    <property type="molecule type" value="Genomic_DNA"/>
</dbReference>
<comment type="caution">
    <text evidence="1">The sequence shown here is derived from an EMBL/GenBank/DDBJ whole genome shotgun (WGS) entry which is preliminary data.</text>
</comment>
<protein>
    <submittedName>
        <fullName evidence="1">Uncharacterized protein</fullName>
    </submittedName>
</protein>
<reference evidence="1 2" key="1">
    <citation type="submission" date="2015-01" db="EMBL/GenBank/DDBJ databases">
        <title>Evolution of Trichinella species and genotypes.</title>
        <authorList>
            <person name="Korhonen P.K."/>
            <person name="Edoardo P."/>
            <person name="Giuseppe L.R."/>
            <person name="Gasser R.B."/>
        </authorList>
    </citation>
    <scope>NUCLEOTIDE SEQUENCE [LARGE SCALE GENOMIC DNA]</scope>
    <source>
        <strain evidence="1">ISS1029</strain>
    </source>
</reference>
<proteinExistence type="predicted"/>
<evidence type="ECO:0000313" key="1">
    <source>
        <dbReference type="EMBL" id="KRZ12473.1"/>
    </source>
</evidence>
<sequence length="87" mass="10238">MQSQVNRGDKSIARDFFRLTYRDRKNGEFWLTSKISSTITLFKRIKSDDLALCQVLTDYPKRGHLERLVYRFICILLRRLLSIAAVA</sequence>
<name>A0A0V1HPN3_9BILA</name>
<keyword evidence="2" id="KW-1185">Reference proteome</keyword>
<gene>
    <name evidence="1" type="ORF">T11_18562</name>
</gene>
<evidence type="ECO:0000313" key="2">
    <source>
        <dbReference type="Proteomes" id="UP000055024"/>
    </source>
</evidence>
<dbReference type="AlphaFoldDB" id="A0A0V1HPN3"/>
<organism evidence="1 2">
    <name type="scientific">Trichinella zimbabwensis</name>
    <dbReference type="NCBI Taxonomy" id="268475"/>
    <lineage>
        <taxon>Eukaryota</taxon>
        <taxon>Metazoa</taxon>
        <taxon>Ecdysozoa</taxon>
        <taxon>Nematoda</taxon>
        <taxon>Enoplea</taxon>
        <taxon>Dorylaimia</taxon>
        <taxon>Trichinellida</taxon>
        <taxon>Trichinellidae</taxon>
        <taxon>Trichinella</taxon>
    </lineage>
</organism>